<keyword evidence="3" id="KW-1185">Reference proteome</keyword>
<evidence type="ECO:0000313" key="3">
    <source>
        <dbReference type="Proteomes" id="UP001175000"/>
    </source>
</evidence>
<dbReference type="Proteomes" id="UP001175000">
    <property type="component" value="Unassembled WGS sequence"/>
</dbReference>
<feature type="compositionally biased region" description="Polar residues" evidence="1">
    <location>
        <begin position="72"/>
        <end position="82"/>
    </location>
</feature>
<feature type="region of interest" description="Disordered" evidence="1">
    <location>
        <begin position="39"/>
        <end position="82"/>
    </location>
</feature>
<name>A0AA39X6G2_9PEZI</name>
<reference evidence="2" key="1">
    <citation type="submission" date="2023-06" db="EMBL/GenBank/DDBJ databases">
        <title>Genome-scale phylogeny and comparative genomics of the fungal order Sordariales.</title>
        <authorList>
            <consortium name="Lawrence Berkeley National Laboratory"/>
            <person name="Hensen N."/>
            <person name="Bonometti L."/>
            <person name="Westerberg I."/>
            <person name="Brannstrom I.O."/>
            <person name="Guillou S."/>
            <person name="Cros-Aarteil S."/>
            <person name="Calhoun S."/>
            <person name="Haridas S."/>
            <person name="Kuo A."/>
            <person name="Mondo S."/>
            <person name="Pangilinan J."/>
            <person name="Riley R."/>
            <person name="Labutti K."/>
            <person name="Andreopoulos B."/>
            <person name="Lipzen A."/>
            <person name="Chen C."/>
            <person name="Yanf M."/>
            <person name="Daum C."/>
            <person name="Ng V."/>
            <person name="Clum A."/>
            <person name="Steindorff A."/>
            <person name="Ohm R."/>
            <person name="Martin F."/>
            <person name="Silar P."/>
            <person name="Natvig D."/>
            <person name="Lalanne C."/>
            <person name="Gautier V."/>
            <person name="Ament-Velasquez S.L."/>
            <person name="Kruys A."/>
            <person name="Hutchinson M.I."/>
            <person name="Powell A.J."/>
            <person name="Barry K."/>
            <person name="Miller A.N."/>
            <person name="Grigoriev I.V."/>
            <person name="Debuchy R."/>
            <person name="Gladieux P."/>
            <person name="Thoren M.H."/>
            <person name="Johannesson H."/>
        </authorList>
    </citation>
    <scope>NUCLEOTIDE SEQUENCE</scope>
    <source>
        <strain evidence="2">CBS 606.72</strain>
    </source>
</reference>
<feature type="region of interest" description="Disordered" evidence="1">
    <location>
        <begin position="145"/>
        <end position="208"/>
    </location>
</feature>
<proteinExistence type="predicted"/>
<dbReference type="AlphaFoldDB" id="A0AA39X6G2"/>
<sequence>MEGGQGELVTTGRAKGTEGCLCRDTRGGCRSLGAIAWASRWKPGERQDHPAWTAQRPPQLSNHQPSHHGDTEPSSFDTPSLQSPRHLLCNLDVFSAVSKHHLTHQTETNSISTFHPEAPSPSPSPHPYQKHLSSTNAHMFSFQASPPACHTARRQHKKTNTNPTRITTSQTPYSPKPCGISPNHHQTHRFPPFLPSPQLQQTRSNPLF</sequence>
<comment type="caution">
    <text evidence="2">The sequence shown here is derived from an EMBL/GenBank/DDBJ whole genome shotgun (WGS) entry which is preliminary data.</text>
</comment>
<gene>
    <name evidence="2" type="ORF">B0T14DRAFT_513138</name>
</gene>
<feature type="region of interest" description="Disordered" evidence="1">
    <location>
        <begin position="106"/>
        <end position="132"/>
    </location>
</feature>
<organism evidence="2 3">
    <name type="scientific">Immersiella caudata</name>
    <dbReference type="NCBI Taxonomy" id="314043"/>
    <lineage>
        <taxon>Eukaryota</taxon>
        <taxon>Fungi</taxon>
        <taxon>Dikarya</taxon>
        <taxon>Ascomycota</taxon>
        <taxon>Pezizomycotina</taxon>
        <taxon>Sordariomycetes</taxon>
        <taxon>Sordariomycetidae</taxon>
        <taxon>Sordariales</taxon>
        <taxon>Lasiosphaeriaceae</taxon>
        <taxon>Immersiella</taxon>
    </lineage>
</organism>
<feature type="compositionally biased region" description="Polar residues" evidence="1">
    <location>
        <begin position="160"/>
        <end position="173"/>
    </location>
</feature>
<evidence type="ECO:0000256" key="1">
    <source>
        <dbReference type="SAM" id="MobiDB-lite"/>
    </source>
</evidence>
<protein>
    <submittedName>
        <fullName evidence="2">Uncharacterized protein</fullName>
    </submittedName>
</protein>
<evidence type="ECO:0000313" key="2">
    <source>
        <dbReference type="EMBL" id="KAK0627690.1"/>
    </source>
</evidence>
<accession>A0AA39X6G2</accession>
<dbReference type="EMBL" id="JAULSU010000002">
    <property type="protein sequence ID" value="KAK0627690.1"/>
    <property type="molecule type" value="Genomic_DNA"/>
</dbReference>